<evidence type="ECO:0000313" key="5">
    <source>
        <dbReference type="Proteomes" id="UP000177001"/>
    </source>
</evidence>
<proteinExistence type="predicted"/>
<comment type="caution">
    <text evidence="4">The sequence shown here is derived from an EMBL/GenBank/DDBJ whole genome shotgun (WGS) entry which is preliminary data.</text>
</comment>
<dbReference type="InterPro" id="IPR056823">
    <property type="entry name" value="TEN-like_YD-shell"/>
</dbReference>
<feature type="signal peptide" evidence="2">
    <location>
        <begin position="1"/>
        <end position="32"/>
    </location>
</feature>
<keyword evidence="2" id="KW-0732">Signal</keyword>
<dbReference type="Pfam" id="PF25023">
    <property type="entry name" value="TEN_YD-shell"/>
    <property type="match status" value="1"/>
</dbReference>
<evidence type="ECO:0000313" key="4">
    <source>
        <dbReference type="EMBL" id="OGI87541.1"/>
    </source>
</evidence>
<gene>
    <name evidence="4" type="ORF">A3A91_01345</name>
</gene>
<dbReference type="NCBIfam" id="TIGR03696">
    <property type="entry name" value="Rhs_assc_core"/>
    <property type="match status" value="1"/>
</dbReference>
<dbReference type="AlphaFoldDB" id="A0A1F6X081"/>
<evidence type="ECO:0000259" key="3">
    <source>
        <dbReference type="Pfam" id="PF25023"/>
    </source>
</evidence>
<feature type="domain" description="Teneurin-like YD-shell" evidence="3">
    <location>
        <begin position="96"/>
        <end position="203"/>
    </location>
</feature>
<protein>
    <recommendedName>
        <fullName evidence="3">Teneurin-like YD-shell domain-containing protein</fullName>
    </recommendedName>
</protein>
<name>A0A1F6X081_9BACT</name>
<feature type="chain" id="PRO_5009527401" description="Teneurin-like YD-shell domain-containing protein" evidence="2">
    <location>
        <begin position="33"/>
        <end position="396"/>
    </location>
</feature>
<evidence type="ECO:0000256" key="2">
    <source>
        <dbReference type="SAM" id="SignalP"/>
    </source>
</evidence>
<dbReference type="PANTHER" id="PTHR32305:SF15">
    <property type="entry name" value="PROTEIN RHSA-RELATED"/>
    <property type="match status" value="1"/>
</dbReference>
<keyword evidence="1" id="KW-0677">Repeat</keyword>
<dbReference type="EMBL" id="MFUR01000001">
    <property type="protein sequence ID" value="OGI87541.1"/>
    <property type="molecule type" value="Genomic_DNA"/>
</dbReference>
<dbReference type="PANTHER" id="PTHR32305">
    <property type="match status" value="1"/>
</dbReference>
<evidence type="ECO:0000256" key="1">
    <source>
        <dbReference type="ARBA" id="ARBA00022737"/>
    </source>
</evidence>
<dbReference type="Gene3D" id="2.180.10.10">
    <property type="entry name" value="RHS repeat-associated core"/>
    <property type="match status" value="1"/>
</dbReference>
<dbReference type="InterPro" id="IPR050708">
    <property type="entry name" value="T6SS_VgrG/RHS"/>
</dbReference>
<accession>A0A1F6X081</accession>
<sequence length="396" mass="43239">MLKIQSNSNKFFLKLSAILLFLLFQPTSITFAQKTVNYIYDSSGQRIQSVSGGVTTTYPSKYYNIDSNGKVTKHIFAGDQLVATIEGTGPSATVKYIHTDNLGSTNVVTDDTGKVIENIDYYPYGSQRISNGTYTSQRQYIGQEYDELTKLNYLNARYYDSNRGQFISQDPVFWEIGQTKDGRKALLNPQTQNSYSYAGNNPVTYKDPDGRWYKELLTGQQSWSSFSGEVGQATQYMDGGWQTAIGHPYVAGTAVGVVGGLAVYGTSAIITQAQVGVNLGRLSELPMNPRVDTLVEKGFNAIQKATGLSKGEAIQTIQNTGRSLVEMRPQNLGNINNLANVGEKIIRITTTPNATKIISSGVLGSTPKLQQYISSGAMQALPAISSVAKFITKLIK</sequence>
<organism evidence="4 5">
    <name type="scientific">Candidatus Nomurabacteria bacterium RIFCSPLOWO2_01_FULL_36_16</name>
    <dbReference type="NCBI Taxonomy" id="1801767"/>
    <lineage>
        <taxon>Bacteria</taxon>
        <taxon>Candidatus Nomuraibacteriota</taxon>
    </lineage>
</organism>
<reference evidence="4 5" key="1">
    <citation type="journal article" date="2016" name="Nat. Commun.">
        <title>Thousands of microbial genomes shed light on interconnected biogeochemical processes in an aquifer system.</title>
        <authorList>
            <person name="Anantharaman K."/>
            <person name="Brown C.T."/>
            <person name="Hug L.A."/>
            <person name="Sharon I."/>
            <person name="Castelle C.J."/>
            <person name="Probst A.J."/>
            <person name="Thomas B.C."/>
            <person name="Singh A."/>
            <person name="Wilkins M.J."/>
            <person name="Karaoz U."/>
            <person name="Brodie E.L."/>
            <person name="Williams K.H."/>
            <person name="Hubbard S.S."/>
            <person name="Banfield J.F."/>
        </authorList>
    </citation>
    <scope>NUCLEOTIDE SEQUENCE [LARGE SCALE GENOMIC DNA]</scope>
</reference>
<dbReference type="InterPro" id="IPR022385">
    <property type="entry name" value="Rhs_assc_core"/>
</dbReference>
<dbReference type="Proteomes" id="UP000177001">
    <property type="component" value="Unassembled WGS sequence"/>
</dbReference>